<comment type="pathway">
    <text evidence="6 19">Metabolic intermediate biosynthesis; chorismate biosynthesis; chorismate from D-erythrose 4-phosphate and phosphoenolpyruvate: step 2/7.</text>
</comment>
<evidence type="ECO:0000256" key="19">
    <source>
        <dbReference type="HAMAP-Rule" id="MF_00110"/>
    </source>
</evidence>
<evidence type="ECO:0000256" key="13">
    <source>
        <dbReference type="ARBA" id="ARBA00022741"/>
    </source>
</evidence>
<dbReference type="GO" id="GO:0003856">
    <property type="term" value="F:3-dehydroquinate synthase activity"/>
    <property type="evidence" value="ECO:0007669"/>
    <property type="project" value="UniProtKB-UniRule"/>
</dbReference>
<keyword evidence="10 19" id="KW-0963">Cytoplasm</keyword>
<dbReference type="Pfam" id="PF01761">
    <property type="entry name" value="DHQ_synthase"/>
    <property type="match status" value="1"/>
</dbReference>
<dbReference type="PIRSF" id="PIRSF001455">
    <property type="entry name" value="DHQ_synth"/>
    <property type="match status" value="1"/>
</dbReference>
<evidence type="ECO:0000256" key="6">
    <source>
        <dbReference type="ARBA" id="ARBA00004661"/>
    </source>
</evidence>
<evidence type="ECO:0000256" key="18">
    <source>
        <dbReference type="ARBA" id="ARBA00023285"/>
    </source>
</evidence>
<evidence type="ECO:0000259" key="21">
    <source>
        <dbReference type="Pfam" id="PF24621"/>
    </source>
</evidence>
<feature type="binding site" evidence="19">
    <location>
        <position position="161"/>
    </location>
    <ligand>
        <name>NAD(+)</name>
        <dbReference type="ChEBI" id="CHEBI:57540"/>
    </ligand>
</feature>
<protein>
    <recommendedName>
        <fullName evidence="9 19">3-dehydroquinate synthase</fullName>
        <shortName evidence="19">DHQS</shortName>
        <ecNumber evidence="8 19">4.2.3.4</ecNumber>
    </recommendedName>
</protein>
<comment type="caution">
    <text evidence="19">Lacks conserved residue(s) required for the propagation of feature annotation.</text>
</comment>
<dbReference type="InterPro" id="IPR030963">
    <property type="entry name" value="DHQ_synth_fam"/>
</dbReference>
<feature type="binding site" evidence="19">
    <location>
        <position position="194"/>
    </location>
    <ligand>
        <name>Zn(2+)</name>
        <dbReference type="ChEBI" id="CHEBI:29105"/>
    </ligand>
</feature>
<evidence type="ECO:0000256" key="16">
    <source>
        <dbReference type="ARBA" id="ARBA00023141"/>
    </source>
</evidence>
<evidence type="ECO:0000256" key="14">
    <source>
        <dbReference type="ARBA" id="ARBA00022833"/>
    </source>
</evidence>
<dbReference type="NCBIfam" id="TIGR01357">
    <property type="entry name" value="aroB"/>
    <property type="match status" value="1"/>
</dbReference>
<comment type="subcellular location">
    <subcellularLocation>
        <location evidence="5 19">Cytoplasm</location>
    </subcellularLocation>
</comment>
<comment type="similarity">
    <text evidence="7 19">Belongs to the sugar phosphate cyclases superfamily. Dehydroquinate synthase family.</text>
</comment>
<organism evidence="22">
    <name type="scientific">uncultured Pleomorphomonas sp</name>
    <dbReference type="NCBI Taxonomy" id="442121"/>
    <lineage>
        <taxon>Bacteria</taxon>
        <taxon>Pseudomonadati</taxon>
        <taxon>Pseudomonadota</taxon>
        <taxon>Alphaproteobacteria</taxon>
        <taxon>Hyphomicrobiales</taxon>
        <taxon>Pleomorphomonadaceae</taxon>
        <taxon>Pleomorphomonas</taxon>
        <taxon>environmental samples</taxon>
    </lineage>
</organism>
<dbReference type="FunFam" id="3.40.50.1970:FF:000007">
    <property type="entry name" value="Pentafunctional AROM polypeptide"/>
    <property type="match status" value="1"/>
</dbReference>
<dbReference type="InterPro" id="IPR050071">
    <property type="entry name" value="Dehydroquinate_synthase"/>
</dbReference>
<feature type="binding site" evidence="19">
    <location>
        <position position="152"/>
    </location>
    <ligand>
        <name>NAD(+)</name>
        <dbReference type="ChEBI" id="CHEBI:57540"/>
    </ligand>
</feature>
<dbReference type="GO" id="GO:0009073">
    <property type="term" value="P:aromatic amino acid family biosynthetic process"/>
    <property type="evidence" value="ECO:0007669"/>
    <property type="project" value="UniProtKB-KW"/>
</dbReference>
<feature type="binding site" evidence="19">
    <location>
        <begin position="139"/>
        <end position="140"/>
    </location>
    <ligand>
        <name>NAD(+)</name>
        <dbReference type="ChEBI" id="CHEBI:57540"/>
    </ligand>
</feature>
<keyword evidence="12 19" id="KW-0479">Metal-binding</keyword>
<evidence type="ECO:0000256" key="1">
    <source>
        <dbReference type="ARBA" id="ARBA00001393"/>
    </source>
</evidence>
<evidence type="ECO:0000256" key="3">
    <source>
        <dbReference type="ARBA" id="ARBA00001947"/>
    </source>
</evidence>
<keyword evidence="16 19" id="KW-0057">Aromatic amino acid biosynthesis</keyword>
<evidence type="ECO:0000259" key="20">
    <source>
        <dbReference type="Pfam" id="PF01761"/>
    </source>
</evidence>
<accession>A0A212LL22</accession>
<dbReference type="GO" id="GO:0005737">
    <property type="term" value="C:cytoplasm"/>
    <property type="evidence" value="ECO:0007669"/>
    <property type="project" value="UniProtKB-SubCell"/>
</dbReference>
<comment type="cofactor">
    <cofactor evidence="3">
        <name>Zn(2+)</name>
        <dbReference type="ChEBI" id="CHEBI:29105"/>
    </cofactor>
</comment>
<reference evidence="22" key="1">
    <citation type="submission" date="2016-08" db="EMBL/GenBank/DDBJ databases">
        <authorList>
            <person name="Seilhamer J.J."/>
        </authorList>
    </citation>
    <scope>NUCLEOTIDE SEQUENCE</scope>
    <source>
        <strain evidence="22">86</strain>
    </source>
</reference>
<dbReference type="InterPro" id="IPR056179">
    <property type="entry name" value="DHQS_C"/>
</dbReference>
<evidence type="ECO:0000256" key="7">
    <source>
        <dbReference type="ARBA" id="ARBA00005412"/>
    </source>
</evidence>
<evidence type="ECO:0000256" key="11">
    <source>
        <dbReference type="ARBA" id="ARBA00022605"/>
    </source>
</evidence>
<comment type="function">
    <text evidence="4 19">Catalyzes the conversion of 3-deoxy-D-arabino-heptulosonate 7-phosphate (DAHP) to dehydroquinate (DHQ).</text>
</comment>
<evidence type="ECO:0000256" key="10">
    <source>
        <dbReference type="ARBA" id="ARBA00022490"/>
    </source>
</evidence>
<dbReference type="SUPFAM" id="SSF56796">
    <property type="entry name" value="Dehydroquinate synthase-like"/>
    <property type="match status" value="1"/>
</dbReference>
<dbReference type="GO" id="GO:0008652">
    <property type="term" value="P:amino acid biosynthetic process"/>
    <property type="evidence" value="ECO:0007669"/>
    <property type="project" value="UniProtKB-KW"/>
</dbReference>
<keyword evidence="13 19" id="KW-0547">Nucleotide-binding</keyword>
<comment type="catalytic activity">
    <reaction evidence="1 19">
        <text>7-phospho-2-dehydro-3-deoxy-D-arabino-heptonate = 3-dehydroquinate + phosphate</text>
        <dbReference type="Rhea" id="RHEA:21968"/>
        <dbReference type="ChEBI" id="CHEBI:32364"/>
        <dbReference type="ChEBI" id="CHEBI:43474"/>
        <dbReference type="ChEBI" id="CHEBI:58394"/>
        <dbReference type="EC" id="4.2.3.4"/>
    </reaction>
</comment>
<dbReference type="AlphaFoldDB" id="A0A212LL22"/>
<proteinExistence type="inferred from homology"/>
<gene>
    <name evidence="19 22" type="primary">aroB</name>
    <name evidence="22" type="ORF">KL86PLE_70027</name>
</gene>
<dbReference type="InterPro" id="IPR016037">
    <property type="entry name" value="DHQ_synth_AroB"/>
</dbReference>
<keyword evidence="15 19" id="KW-0520">NAD</keyword>
<keyword evidence="18 19" id="KW-0170">Cobalt</keyword>
<sequence length="379" mass="40148">MTVEEEADGIVRVPVSLGERSYDILIGEGLATDAGRWFRAVLPKARACIITDSNVSSRHLVGFEKSLRRAGVTASAVVIPAGEASKCFDVFEQVVDQVVGGRYERGDAVVALGGGVVGDLAGFVAGVVRRGMRFVQVPTTLLSQVDSSVGGKTGINSRHGKNLVGVFHQPDLVLADTKVLDTLPEREFRAGYAEVVKYGLIDNADFFASLERNWREVFVGGPARAEAIAVSCRSKAAIVARDERETGDRALLNLGHTFGHAIETAAGYNGAVVHGEAVSLGMVLAHDFSARLNQMSPDDAGRVRAHLAEVGLPTRLSEIPGGLPSVAAFMELIGQDKKVQNGALTFILSRGIGDAFIAKDVPAEAVRAFLTDKLSEGQA</sequence>
<dbReference type="HAMAP" id="MF_00110">
    <property type="entry name" value="DHQ_synthase"/>
    <property type="match status" value="1"/>
</dbReference>
<evidence type="ECO:0000256" key="17">
    <source>
        <dbReference type="ARBA" id="ARBA00023239"/>
    </source>
</evidence>
<dbReference type="InterPro" id="IPR030960">
    <property type="entry name" value="DHQS/DOIS_N"/>
</dbReference>
<feature type="domain" description="3-dehydroquinate synthase N-terminal" evidence="20">
    <location>
        <begin position="77"/>
        <end position="189"/>
    </location>
</feature>
<name>A0A212LL22_9HYPH</name>
<dbReference type="UniPathway" id="UPA00053">
    <property type="reaction ID" value="UER00085"/>
</dbReference>
<feature type="binding site" evidence="19">
    <location>
        <position position="274"/>
    </location>
    <ligand>
        <name>Zn(2+)</name>
        <dbReference type="ChEBI" id="CHEBI:29105"/>
    </ligand>
</feature>
<dbReference type="PANTHER" id="PTHR43622">
    <property type="entry name" value="3-DEHYDROQUINATE SYNTHASE"/>
    <property type="match status" value="1"/>
</dbReference>
<keyword evidence="11 19" id="KW-0028">Amino-acid biosynthesis</keyword>
<evidence type="ECO:0000256" key="15">
    <source>
        <dbReference type="ARBA" id="ARBA00023027"/>
    </source>
</evidence>
<dbReference type="RefSeq" id="WP_288198001.1">
    <property type="nucleotide sequence ID" value="NZ_LT608334.1"/>
</dbReference>
<dbReference type="GO" id="GO:0009423">
    <property type="term" value="P:chorismate biosynthetic process"/>
    <property type="evidence" value="ECO:0007669"/>
    <property type="project" value="UniProtKB-UniRule"/>
</dbReference>
<evidence type="ECO:0000256" key="8">
    <source>
        <dbReference type="ARBA" id="ARBA00013031"/>
    </source>
</evidence>
<feature type="binding site" evidence="19">
    <location>
        <begin position="115"/>
        <end position="119"/>
    </location>
    <ligand>
        <name>NAD(+)</name>
        <dbReference type="ChEBI" id="CHEBI:57540"/>
    </ligand>
</feature>
<keyword evidence="17 19" id="KW-0456">Lyase</keyword>
<feature type="binding site" evidence="19">
    <location>
        <position position="256"/>
    </location>
    <ligand>
        <name>Zn(2+)</name>
        <dbReference type="ChEBI" id="CHEBI:29105"/>
    </ligand>
</feature>
<evidence type="ECO:0000256" key="4">
    <source>
        <dbReference type="ARBA" id="ARBA00003485"/>
    </source>
</evidence>
<evidence type="ECO:0000256" key="5">
    <source>
        <dbReference type="ARBA" id="ARBA00004496"/>
    </source>
</evidence>
<evidence type="ECO:0000313" key="22">
    <source>
        <dbReference type="EMBL" id="SCM78244.1"/>
    </source>
</evidence>
<dbReference type="EC" id="4.2.3.4" evidence="8 19"/>
<evidence type="ECO:0000256" key="2">
    <source>
        <dbReference type="ARBA" id="ARBA00001911"/>
    </source>
</evidence>
<dbReference type="PANTHER" id="PTHR43622:SF7">
    <property type="entry name" value="3-DEHYDROQUINATE SYNTHASE, CHLOROPLASTIC"/>
    <property type="match status" value="1"/>
</dbReference>
<dbReference type="EMBL" id="FMJD01000011">
    <property type="protein sequence ID" value="SCM78244.1"/>
    <property type="molecule type" value="Genomic_DNA"/>
</dbReference>
<evidence type="ECO:0000256" key="9">
    <source>
        <dbReference type="ARBA" id="ARBA00017684"/>
    </source>
</evidence>
<dbReference type="Gene3D" id="1.20.1090.10">
    <property type="entry name" value="Dehydroquinate synthase-like - alpha domain"/>
    <property type="match status" value="1"/>
</dbReference>
<keyword evidence="14 19" id="KW-0862">Zinc</keyword>
<dbReference type="CDD" id="cd08195">
    <property type="entry name" value="DHQS"/>
    <property type="match status" value="1"/>
</dbReference>
<evidence type="ECO:0000256" key="12">
    <source>
        <dbReference type="ARBA" id="ARBA00022723"/>
    </source>
</evidence>
<feature type="domain" description="3-dehydroquinate synthase C-terminal" evidence="21">
    <location>
        <begin position="191"/>
        <end position="339"/>
    </location>
</feature>
<dbReference type="Pfam" id="PF24621">
    <property type="entry name" value="DHQS_C"/>
    <property type="match status" value="1"/>
</dbReference>
<dbReference type="GO" id="GO:0000166">
    <property type="term" value="F:nucleotide binding"/>
    <property type="evidence" value="ECO:0007669"/>
    <property type="project" value="UniProtKB-KW"/>
</dbReference>
<comment type="cofactor">
    <cofactor evidence="2 19">
        <name>NAD(+)</name>
        <dbReference type="ChEBI" id="CHEBI:57540"/>
    </cofactor>
</comment>
<comment type="cofactor">
    <cofactor evidence="19">
        <name>Co(2+)</name>
        <dbReference type="ChEBI" id="CHEBI:48828"/>
    </cofactor>
    <cofactor evidence="19">
        <name>Zn(2+)</name>
        <dbReference type="ChEBI" id="CHEBI:29105"/>
    </cofactor>
    <text evidence="19">Binds 1 divalent metal cation per subunit. Can use either Co(2+) or Zn(2+).</text>
</comment>
<dbReference type="Gene3D" id="3.40.50.1970">
    <property type="match status" value="1"/>
</dbReference>
<dbReference type="GO" id="GO:0046872">
    <property type="term" value="F:metal ion binding"/>
    <property type="evidence" value="ECO:0007669"/>
    <property type="project" value="UniProtKB-KW"/>
</dbReference>